<organism evidence="1 2">
    <name type="scientific">Bosea massiliensis</name>
    <dbReference type="NCBI Taxonomy" id="151419"/>
    <lineage>
        <taxon>Bacteria</taxon>
        <taxon>Pseudomonadati</taxon>
        <taxon>Pseudomonadota</taxon>
        <taxon>Alphaproteobacteria</taxon>
        <taxon>Hyphomicrobiales</taxon>
        <taxon>Boseaceae</taxon>
        <taxon>Bosea</taxon>
    </lineage>
</organism>
<comment type="caution">
    <text evidence="1">The sequence shown here is derived from an EMBL/GenBank/DDBJ whole genome shotgun (WGS) entry which is preliminary data.</text>
</comment>
<dbReference type="RefSeq" id="WP_377818077.1">
    <property type="nucleotide sequence ID" value="NZ_JBHSLU010000161.1"/>
</dbReference>
<keyword evidence="2" id="KW-1185">Reference proteome</keyword>
<name>A0ABW0PBS9_9HYPH</name>
<accession>A0ABW0PBS9</accession>
<evidence type="ECO:0008006" key="3">
    <source>
        <dbReference type="Google" id="ProtNLM"/>
    </source>
</evidence>
<gene>
    <name evidence="1" type="ORF">ACFPN9_29335</name>
</gene>
<dbReference type="EMBL" id="JBHSLU010000161">
    <property type="protein sequence ID" value="MFC5509322.1"/>
    <property type="molecule type" value="Genomic_DNA"/>
</dbReference>
<proteinExistence type="predicted"/>
<dbReference type="Proteomes" id="UP001596060">
    <property type="component" value="Unassembled WGS sequence"/>
</dbReference>
<evidence type="ECO:0000313" key="1">
    <source>
        <dbReference type="EMBL" id="MFC5509322.1"/>
    </source>
</evidence>
<reference evidence="2" key="1">
    <citation type="journal article" date="2019" name="Int. J. Syst. Evol. Microbiol.">
        <title>The Global Catalogue of Microorganisms (GCM) 10K type strain sequencing project: providing services to taxonomists for standard genome sequencing and annotation.</title>
        <authorList>
            <consortium name="The Broad Institute Genomics Platform"/>
            <consortium name="The Broad Institute Genome Sequencing Center for Infectious Disease"/>
            <person name="Wu L."/>
            <person name="Ma J."/>
        </authorList>
    </citation>
    <scope>NUCLEOTIDE SEQUENCE [LARGE SCALE GENOMIC DNA]</scope>
    <source>
        <strain evidence="2">CCUG 43117</strain>
    </source>
</reference>
<sequence>MTDVVDAPATPANVAELIEALGLSWLAGRFGHKNVTTVSGWKRRGYIPGEYWSGIVSAAYTKGVNGISEDVLARWHAETRGVPLIAQNAPLTLGGEN</sequence>
<evidence type="ECO:0000313" key="2">
    <source>
        <dbReference type="Proteomes" id="UP001596060"/>
    </source>
</evidence>
<protein>
    <recommendedName>
        <fullName evidence="3">Helix-turn-helix DNA binding domain protein</fullName>
    </recommendedName>
</protein>